<dbReference type="GO" id="GO:0016846">
    <property type="term" value="F:carbon-sulfur lyase activity"/>
    <property type="evidence" value="ECO:0007669"/>
    <property type="project" value="InterPro"/>
</dbReference>
<keyword evidence="3" id="KW-0862">Zinc</keyword>
<dbReference type="PANTHER" id="PTHR33337">
    <property type="entry name" value="GFA DOMAIN-CONTAINING PROTEIN"/>
    <property type="match status" value="1"/>
</dbReference>
<dbReference type="PROSITE" id="PS51891">
    <property type="entry name" value="CENP_V_GFA"/>
    <property type="match status" value="1"/>
</dbReference>
<dbReference type="Proteomes" id="UP000620104">
    <property type="component" value="Unassembled WGS sequence"/>
</dbReference>
<feature type="domain" description="CENP-V/GFA" evidence="5">
    <location>
        <begin position="7"/>
        <end position="142"/>
    </location>
</feature>
<organism evidence="6 7">
    <name type="scientific">Naganishia liquefaciens</name>
    <dbReference type="NCBI Taxonomy" id="104408"/>
    <lineage>
        <taxon>Eukaryota</taxon>
        <taxon>Fungi</taxon>
        <taxon>Dikarya</taxon>
        <taxon>Basidiomycota</taxon>
        <taxon>Agaricomycotina</taxon>
        <taxon>Tremellomycetes</taxon>
        <taxon>Filobasidiales</taxon>
        <taxon>Filobasidiaceae</taxon>
        <taxon>Naganishia</taxon>
    </lineage>
</organism>
<keyword evidence="4" id="KW-0456">Lyase</keyword>
<keyword evidence="7" id="KW-1185">Reference proteome</keyword>
<comment type="similarity">
    <text evidence="1">Belongs to the Gfa family.</text>
</comment>
<dbReference type="InterPro" id="IPR006913">
    <property type="entry name" value="CENP-V/GFA"/>
</dbReference>
<name>A0A8H3TSV1_9TREE</name>
<evidence type="ECO:0000256" key="1">
    <source>
        <dbReference type="ARBA" id="ARBA00005495"/>
    </source>
</evidence>
<reference evidence="6" key="1">
    <citation type="submission" date="2020-07" db="EMBL/GenBank/DDBJ databases">
        <title>Draft Genome Sequence of a Deep-Sea Yeast, Naganishia (Cryptococcus) liquefaciens strain N6.</title>
        <authorList>
            <person name="Han Y.W."/>
            <person name="Kajitani R."/>
            <person name="Morimoto H."/>
            <person name="Parhat M."/>
            <person name="Tsubouchi H."/>
            <person name="Bakenova O."/>
            <person name="Ogata M."/>
            <person name="Argunhan B."/>
            <person name="Aoki R."/>
            <person name="Kajiwara S."/>
            <person name="Itoh T."/>
            <person name="Iwasaki H."/>
        </authorList>
    </citation>
    <scope>NUCLEOTIDE SEQUENCE</scope>
    <source>
        <strain evidence="6">N6</strain>
    </source>
</reference>
<dbReference type="AlphaFoldDB" id="A0A8H3TSV1"/>
<protein>
    <recommendedName>
        <fullName evidence="5">CENP-V/GFA domain-containing protein</fullName>
    </recommendedName>
</protein>
<dbReference type="PANTHER" id="PTHR33337:SF40">
    <property type="entry name" value="CENP-V_GFA DOMAIN-CONTAINING PROTEIN-RELATED"/>
    <property type="match status" value="1"/>
</dbReference>
<dbReference type="Gene3D" id="3.90.1590.10">
    <property type="entry name" value="glutathione-dependent formaldehyde- activating enzyme (gfa)"/>
    <property type="match status" value="1"/>
</dbReference>
<sequence>MSSDLQCSGRCACGRHRFTVHGSPTNVANCHCAQCRMHSGMPFSTWFTIEADQYSGELKQEIGQSIEKSQTRDVIIHSTTLSERLFCAKCGTPLLMRYYVTPKTLHVPLGIVDIAPPSSDDPDGSAMERYGKLKRSFLPRQDIWVSSRAWYLPPISDMEKQTREQYEEDDADFMALCHKWQTEHEKQ</sequence>
<evidence type="ECO:0000256" key="2">
    <source>
        <dbReference type="ARBA" id="ARBA00022723"/>
    </source>
</evidence>
<evidence type="ECO:0000313" key="6">
    <source>
        <dbReference type="EMBL" id="GHJ86542.1"/>
    </source>
</evidence>
<evidence type="ECO:0000313" key="7">
    <source>
        <dbReference type="Proteomes" id="UP000620104"/>
    </source>
</evidence>
<keyword evidence="2" id="KW-0479">Metal-binding</keyword>
<dbReference type="Pfam" id="PF04828">
    <property type="entry name" value="GFA"/>
    <property type="match status" value="1"/>
</dbReference>
<dbReference type="InterPro" id="IPR011057">
    <property type="entry name" value="Mss4-like_sf"/>
</dbReference>
<accession>A0A8H3TSV1</accession>
<dbReference type="EMBL" id="BLZA01000018">
    <property type="protein sequence ID" value="GHJ86542.1"/>
    <property type="molecule type" value="Genomic_DNA"/>
</dbReference>
<comment type="caution">
    <text evidence="6">The sequence shown here is derived from an EMBL/GenBank/DDBJ whole genome shotgun (WGS) entry which is preliminary data.</text>
</comment>
<evidence type="ECO:0000256" key="3">
    <source>
        <dbReference type="ARBA" id="ARBA00022833"/>
    </source>
</evidence>
<dbReference type="SUPFAM" id="SSF51316">
    <property type="entry name" value="Mss4-like"/>
    <property type="match status" value="1"/>
</dbReference>
<evidence type="ECO:0000256" key="4">
    <source>
        <dbReference type="ARBA" id="ARBA00023239"/>
    </source>
</evidence>
<dbReference type="OrthoDB" id="428768at2759"/>
<gene>
    <name evidence="6" type="ORF">NliqN6_2944</name>
</gene>
<evidence type="ECO:0000259" key="5">
    <source>
        <dbReference type="PROSITE" id="PS51891"/>
    </source>
</evidence>
<proteinExistence type="inferred from homology"/>
<dbReference type="GO" id="GO:0046872">
    <property type="term" value="F:metal ion binding"/>
    <property type="evidence" value="ECO:0007669"/>
    <property type="project" value="UniProtKB-KW"/>
</dbReference>